<evidence type="ECO:0000313" key="8">
    <source>
        <dbReference type="Proteomes" id="UP001212841"/>
    </source>
</evidence>
<dbReference type="GO" id="GO:0005737">
    <property type="term" value="C:cytoplasm"/>
    <property type="evidence" value="ECO:0007669"/>
    <property type="project" value="TreeGrafter"/>
</dbReference>
<keyword evidence="3 5" id="KW-0560">Oxidoreductase</keyword>
<name>A0AAD5SFC1_9FUNG</name>
<dbReference type="EMBL" id="JADGJD010000162">
    <property type="protein sequence ID" value="KAJ3054043.1"/>
    <property type="molecule type" value="Genomic_DNA"/>
</dbReference>
<proteinExistence type="inferred from homology"/>
<dbReference type="GO" id="GO:0033743">
    <property type="term" value="F:peptide-methionine (R)-S-oxide reductase activity"/>
    <property type="evidence" value="ECO:0007669"/>
    <property type="project" value="UniProtKB-EC"/>
</dbReference>
<dbReference type="InterPro" id="IPR011057">
    <property type="entry name" value="Mss4-like_sf"/>
</dbReference>
<comment type="catalytic activity">
    <reaction evidence="4 5">
        <text>L-methionyl-[protein] + [thioredoxin]-disulfide + H2O = L-methionyl-(R)-S-oxide-[protein] + [thioredoxin]-dithiol</text>
        <dbReference type="Rhea" id="RHEA:24164"/>
        <dbReference type="Rhea" id="RHEA-COMP:10698"/>
        <dbReference type="Rhea" id="RHEA-COMP:10700"/>
        <dbReference type="Rhea" id="RHEA-COMP:12313"/>
        <dbReference type="Rhea" id="RHEA-COMP:12314"/>
        <dbReference type="ChEBI" id="CHEBI:15377"/>
        <dbReference type="ChEBI" id="CHEBI:16044"/>
        <dbReference type="ChEBI" id="CHEBI:29950"/>
        <dbReference type="ChEBI" id="CHEBI:45764"/>
        <dbReference type="ChEBI" id="CHEBI:50058"/>
        <dbReference type="EC" id="1.8.4.12"/>
    </reaction>
</comment>
<dbReference type="EC" id="1.8.4.12" evidence="2 5"/>
<dbReference type="GO" id="GO:0006979">
    <property type="term" value="P:response to oxidative stress"/>
    <property type="evidence" value="ECO:0007669"/>
    <property type="project" value="InterPro"/>
</dbReference>
<comment type="caution">
    <text evidence="7">The sequence shown here is derived from an EMBL/GenBank/DDBJ whole genome shotgun (WGS) entry which is preliminary data.</text>
</comment>
<evidence type="ECO:0000256" key="3">
    <source>
        <dbReference type="ARBA" id="ARBA00023002"/>
    </source>
</evidence>
<protein>
    <recommendedName>
        <fullName evidence="2 5">Peptide-methionine (R)-S-oxide reductase</fullName>
        <ecNumber evidence="2 5">1.8.4.12</ecNumber>
    </recommendedName>
</protein>
<sequence>MGASSSSSRSAPKDVRTDDHWKTVLDPHAFHVLREKGTEPPFRNEYWSYKEDGVYKCGACDQPLFDSKTKYDSGTGWPSFYQPLSKDAVVEDADYKLLMKRTEVVCSNVCRYAEFPVVLKPYEHKLTNPTTVSLSPRPRLLRRSKTDRPTILHEQRSPEVLKKRRLNRFL</sequence>
<evidence type="ECO:0000256" key="5">
    <source>
        <dbReference type="RuleBase" id="RU365044"/>
    </source>
</evidence>
<dbReference type="Pfam" id="PF01641">
    <property type="entry name" value="SelR"/>
    <property type="match status" value="1"/>
</dbReference>
<keyword evidence="5" id="KW-0862">Zinc</keyword>
<dbReference type="NCBIfam" id="TIGR00357">
    <property type="entry name" value="peptide-methionine (R)-S-oxide reductase MsrB"/>
    <property type="match status" value="1"/>
</dbReference>
<dbReference type="GO" id="GO:0030091">
    <property type="term" value="P:protein repair"/>
    <property type="evidence" value="ECO:0007669"/>
    <property type="project" value="InterPro"/>
</dbReference>
<keyword evidence="8" id="KW-1185">Reference proteome</keyword>
<dbReference type="PROSITE" id="PS51790">
    <property type="entry name" value="MSRB"/>
    <property type="match status" value="1"/>
</dbReference>
<evidence type="ECO:0000313" key="7">
    <source>
        <dbReference type="EMBL" id="KAJ3054043.1"/>
    </source>
</evidence>
<reference evidence="7" key="1">
    <citation type="submission" date="2020-05" db="EMBL/GenBank/DDBJ databases">
        <title>Phylogenomic resolution of chytrid fungi.</title>
        <authorList>
            <person name="Stajich J.E."/>
            <person name="Amses K."/>
            <person name="Simmons R."/>
            <person name="Seto K."/>
            <person name="Myers J."/>
            <person name="Bonds A."/>
            <person name="Quandt C.A."/>
            <person name="Barry K."/>
            <person name="Liu P."/>
            <person name="Grigoriev I."/>
            <person name="Longcore J.E."/>
            <person name="James T.Y."/>
        </authorList>
    </citation>
    <scope>NUCLEOTIDE SEQUENCE</scope>
    <source>
        <strain evidence="7">JEL0318</strain>
    </source>
</reference>
<dbReference type="PANTHER" id="PTHR10173">
    <property type="entry name" value="METHIONINE SULFOXIDE REDUCTASE"/>
    <property type="match status" value="1"/>
</dbReference>
<comment type="cofactor">
    <cofactor evidence="5">
        <name>Zn(2+)</name>
        <dbReference type="ChEBI" id="CHEBI:29105"/>
    </cofactor>
    <text evidence="5">Binds 1 zinc ion per subunit.</text>
</comment>
<dbReference type="InterPro" id="IPR002579">
    <property type="entry name" value="Met_Sox_Rdtase_MsrB_dom"/>
</dbReference>
<dbReference type="PANTHER" id="PTHR10173:SF52">
    <property type="entry name" value="METHIONINE-R-SULFOXIDE REDUCTASE B1"/>
    <property type="match status" value="1"/>
</dbReference>
<keyword evidence="5" id="KW-0479">Metal-binding</keyword>
<gene>
    <name evidence="7" type="ORF">HK097_002778</name>
</gene>
<dbReference type="Proteomes" id="UP001212841">
    <property type="component" value="Unassembled WGS sequence"/>
</dbReference>
<evidence type="ECO:0000256" key="1">
    <source>
        <dbReference type="ARBA" id="ARBA00007174"/>
    </source>
</evidence>
<dbReference type="Gene3D" id="2.170.150.20">
    <property type="entry name" value="Peptide methionine sulfoxide reductase"/>
    <property type="match status" value="1"/>
</dbReference>
<organism evidence="7 8">
    <name type="scientific">Rhizophlyctis rosea</name>
    <dbReference type="NCBI Taxonomy" id="64517"/>
    <lineage>
        <taxon>Eukaryota</taxon>
        <taxon>Fungi</taxon>
        <taxon>Fungi incertae sedis</taxon>
        <taxon>Chytridiomycota</taxon>
        <taxon>Chytridiomycota incertae sedis</taxon>
        <taxon>Chytridiomycetes</taxon>
        <taxon>Rhizophlyctidales</taxon>
        <taxon>Rhizophlyctidaceae</taxon>
        <taxon>Rhizophlyctis</taxon>
    </lineage>
</organism>
<evidence type="ECO:0000256" key="4">
    <source>
        <dbReference type="ARBA" id="ARBA00048488"/>
    </source>
</evidence>
<comment type="similarity">
    <text evidence="1 5">Belongs to the MsrB Met sulfoxide reductase family.</text>
</comment>
<accession>A0AAD5SFC1</accession>
<dbReference type="SUPFAM" id="SSF51316">
    <property type="entry name" value="Mss4-like"/>
    <property type="match status" value="1"/>
</dbReference>
<evidence type="ECO:0000259" key="6">
    <source>
        <dbReference type="PROSITE" id="PS51790"/>
    </source>
</evidence>
<dbReference type="GO" id="GO:0046872">
    <property type="term" value="F:metal ion binding"/>
    <property type="evidence" value="ECO:0007669"/>
    <property type="project" value="UniProtKB-KW"/>
</dbReference>
<feature type="domain" description="MsrB" evidence="6">
    <location>
        <begin position="18"/>
        <end position="108"/>
    </location>
</feature>
<dbReference type="InterPro" id="IPR028427">
    <property type="entry name" value="Met_Sox_Rdtase_MsrB"/>
</dbReference>
<evidence type="ECO:0000256" key="2">
    <source>
        <dbReference type="ARBA" id="ARBA00012499"/>
    </source>
</evidence>
<dbReference type="AlphaFoldDB" id="A0AAD5SFC1"/>